<dbReference type="AlphaFoldDB" id="A0A072TT92"/>
<feature type="transmembrane region" description="Helical" evidence="1">
    <location>
        <begin position="74"/>
        <end position="97"/>
    </location>
</feature>
<feature type="domain" description="CAAX prenyl protease 2/Lysostaphin resistance protein A-like" evidence="2">
    <location>
        <begin position="202"/>
        <end position="261"/>
    </location>
</feature>
<proteinExistence type="predicted"/>
<dbReference type="EnsemblPlants" id="KEH16770">
    <property type="protein sequence ID" value="KEH16770"/>
    <property type="gene ID" value="MTR_0096s0020"/>
</dbReference>
<dbReference type="STRING" id="3880.A0A072TT92"/>
<reference evidence="3 5" key="2">
    <citation type="journal article" date="2014" name="BMC Genomics">
        <title>An improved genome release (version Mt4.0) for the model legume Medicago truncatula.</title>
        <authorList>
            <person name="Tang H."/>
            <person name="Krishnakumar V."/>
            <person name="Bidwell S."/>
            <person name="Rosen B."/>
            <person name="Chan A."/>
            <person name="Zhou S."/>
            <person name="Gentzbittel L."/>
            <person name="Childs K.L."/>
            <person name="Yandell M."/>
            <person name="Gundlach H."/>
            <person name="Mayer K.F."/>
            <person name="Schwartz D.C."/>
            <person name="Town C.D."/>
        </authorList>
    </citation>
    <scope>GENOME REANNOTATION</scope>
    <source>
        <strain evidence="3">A17</strain>
        <strain evidence="4 5">cv. Jemalong A17</strain>
    </source>
</reference>
<reference evidence="3 5" key="1">
    <citation type="journal article" date="2011" name="Nature">
        <title>The Medicago genome provides insight into the evolution of rhizobial symbioses.</title>
        <authorList>
            <person name="Young N.D."/>
            <person name="Debelle F."/>
            <person name="Oldroyd G.E."/>
            <person name="Geurts R."/>
            <person name="Cannon S.B."/>
            <person name="Udvardi M.K."/>
            <person name="Benedito V.A."/>
            <person name="Mayer K.F."/>
            <person name="Gouzy J."/>
            <person name="Schoof H."/>
            <person name="Van de Peer Y."/>
            <person name="Proost S."/>
            <person name="Cook D.R."/>
            <person name="Meyers B.C."/>
            <person name="Spannagl M."/>
            <person name="Cheung F."/>
            <person name="De Mita S."/>
            <person name="Krishnakumar V."/>
            <person name="Gundlach H."/>
            <person name="Zhou S."/>
            <person name="Mudge J."/>
            <person name="Bharti A.K."/>
            <person name="Murray J.D."/>
            <person name="Naoumkina M.A."/>
            <person name="Rosen B."/>
            <person name="Silverstein K.A."/>
            <person name="Tang H."/>
            <person name="Rombauts S."/>
            <person name="Zhao P.X."/>
            <person name="Zhou P."/>
            <person name="Barbe V."/>
            <person name="Bardou P."/>
            <person name="Bechner M."/>
            <person name="Bellec A."/>
            <person name="Berger A."/>
            <person name="Berges H."/>
            <person name="Bidwell S."/>
            <person name="Bisseling T."/>
            <person name="Choisne N."/>
            <person name="Couloux A."/>
            <person name="Denny R."/>
            <person name="Deshpande S."/>
            <person name="Dai X."/>
            <person name="Doyle J.J."/>
            <person name="Dudez A.M."/>
            <person name="Farmer A.D."/>
            <person name="Fouteau S."/>
            <person name="Franken C."/>
            <person name="Gibelin C."/>
            <person name="Gish J."/>
            <person name="Goldstein S."/>
            <person name="Gonzalez A.J."/>
            <person name="Green P.J."/>
            <person name="Hallab A."/>
            <person name="Hartog M."/>
            <person name="Hua A."/>
            <person name="Humphray S.J."/>
            <person name="Jeong D.H."/>
            <person name="Jing Y."/>
            <person name="Jocker A."/>
            <person name="Kenton S.M."/>
            <person name="Kim D.J."/>
            <person name="Klee K."/>
            <person name="Lai H."/>
            <person name="Lang C."/>
            <person name="Lin S."/>
            <person name="Macmil S.L."/>
            <person name="Magdelenat G."/>
            <person name="Matthews L."/>
            <person name="McCorrison J."/>
            <person name="Monaghan E.L."/>
            <person name="Mun J.H."/>
            <person name="Najar F.Z."/>
            <person name="Nicholson C."/>
            <person name="Noirot C."/>
            <person name="O'Bleness M."/>
            <person name="Paule C.R."/>
            <person name="Poulain J."/>
            <person name="Prion F."/>
            <person name="Qin B."/>
            <person name="Qu C."/>
            <person name="Retzel E.F."/>
            <person name="Riddle C."/>
            <person name="Sallet E."/>
            <person name="Samain S."/>
            <person name="Samson N."/>
            <person name="Sanders I."/>
            <person name="Saurat O."/>
            <person name="Scarpelli C."/>
            <person name="Schiex T."/>
            <person name="Segurens B."/>
            <person name="Severin A.J."/>
            <person name="Sherrier D.J."/>
            <person name="Shi R."/>
            <person name="Sims S."/>
            <person name="Singer S.R."/>
            <person name="Sinharoy S."/>
            <person name="Sterck L."/>
            <person name="Viollet A."/>
            <person name="Wang B.B."/>
            <person name="Wang K."/>
            <person name="Wang M."/>
            <person name="Wang X."/>
            <person name="Warfsmann J."/>
            <person name="Weissenbach J."/>
            <person name="White D.D."/>
            <person name="White J.D."/>
            <person name="Wiley G.B."/>
            <person name="Wincker P."/>
            <person name="Xing Y."/>
            <person name="Yang L."/>
            <person name="Yao Z."/>
            <person name="Ying F."/>
            <person name="Zhai J."/>
            <person name="Zhou L."/>
            <person name="Zuber A."/>
            <person name="Denarie J."/>
            <person name="Dixon R.A."/>
            <person name="May G.D."/>
            <person name="Schwartz D.C."/>
            <person name="Rogers J."/>
            <person name="Quetier F."/>
            <person name="Town C.D."/>
            <person name="Roe B.A."/>
        </authorList>
    </citation>
    <scope>NUCLEOTIDE SEQUENCE [LARGE SCALE GENOMIC DNA]</scope>
    <source>
        <strain evidence="3">A17</strain>
        <strain evidence="4 5">cv. Jemalong A17</strain>
    </source>
</reference>
<gene>
    <name evidence="3" type="ORF">MTR_0096s0020</name>
</gene>
<accession>A0A072TT92</accession>
<sequence length="475" mass="54259">MSVTGWLQPVYVKFPTQLDRLVVKHSYSQKNTNRSSELGSKRCHCKRKEQDTPFYSVLREEDSPWQSGDVWTNLVLYLFTLHIPLSFGGFSVVAFLTGQQPLLHPQTQAISLLTIQVLEFNAALVVLKSTAKPQYKFSSFFENNKLLSDRNWFLSSALGFGFIALLVCLTSLLADRLLGFKTVSNPTLKEILLHNDISRVCCVTAYCIVTPLLEEVVYRGFLLTSLSSTMKWQQAVVISSVVFSAIHFSSENFVQLFIIGYTPTIHSKKHFDVFNHRHNHHIHDTGSHLLTTAVSHIRKFNMAANGVNSQIQSEIRIPQRDGVTCSPSLVDSPREELVQIVPLQQRPLQGPQRPTETLEDTTPTFALVGNLIRTVQRQTSLIEKQNRRLMDLYQARHFVKPKWTPSPIRSRRGRIPRQSPFQIPSPLSQRWISELHQEVNQKEITQAVSSEEICTKTQRMFLVSLWLRGHSRCPK</sequence>
<name>A0A072TT92_MEDTR</name>
<dbReference type="PANTHER" id="PTHR43592:SF4">
    <property type="entry name" value="CAAX AMINO TERMINAL PROTEASE FAMILY PROTEIN"/>
    <property type="match status" value="1"/>
</dbReference>
<dbReference type="HOGENOM" id="CLU_575382_0_0_1"/>
<dbReference type="GO" id="GO:0004175">
    <property type="term" value="F:endopeptidase activity"/>
    <property type="evidence" value="ECO:0007669"/>
    <property type="project" value="UniProtKB-ARBA"/>
</dbReference>
<keyword evidence="3" id="KW-0378">Hydrolase</keyword>
<keyword evidence="5" id="KW-1185">Reference proteome</keyword>
<dbReference type="PANTHER" id="PTHR43592">
    <property type="entry name" value="CAAX AMINO TERMINAL PROTEASE"/>
    <property type="match status" value="1"/>
</dbReference>
<evidence type="ECO:0000259" key="2">
    <source>
        <dbReference type="Pfam" id="PF02517"/>
    </source>
</evidence>
<evidence type="ECO:0000313" key="3">
    <source>
        <dbReference type="EMBL" id="KEH16770.1"/>
    </source>
</evidence>
<keyword evidence="1" id="KW-1133">Transmembrane helix</keyword>
<feature type="transmembrane region" description="Helical" evidence="1">
    <location>
        <begin position="151"/>
        <end position="174"/>
    </location>
</feature>
<dbReference type="EMBL" id="KL402821">
    <property type="protein sequence ID" value="KEH16770.1"/>
    <property type="molecule type" value="Genomic_DNA"/>
</dbReference>
<protein>
    <submittedName>
        <fullName evidence="3">CAAX protease self-immunity protein</fullName>
    </submittedName>
</protein>
<evidence type="ECO:0000313" key="5">
    <source>
        <dbReference type="Proteomes" id="UP000002051"/>
    </source>
</evidence>
<keyword evidence="1" id="KW-0812">Transmembrane</keyword>
<dbReference type="GO" id="GO:0006508">
    <property type="term" value="P:proteolysis"/>
    <property type="evidence" value="ECO:0007669"/>
    <property type="project" value="UniProtKB-KW"/>
</dbReference>
<dbReference type="InterPro" id="IPR003675">
    <property type="entry name" value="Rce1/LyrA-like_dom"/>
</dbReference>
<dbReference type="Proteomes" id="UP000002051">
    <property type="component" value="Unassembled WGS sequence"/>
</dbReference>
<reference evidence="4" key="3">
    <citation type="submission" date="2015-06" db="UniProtKB">
        <authorList>
            <consortium name="EnsemblPlants"/>
        </authorList>
    </citation>
    <scope>IDENTIFICATION</scope>
    <source>
        <strain evidence="4">cv. Jemalong A17</strain>
    </source>
</reference>
<organism evidence="3 5">
    <name type="scientific">Medicago truncatula</name>
    <name type="common">Barrel medic</name>
    <name type="synonym">Medicago tribuloides</name>
    <dbReference type="NCBI Taxonomy" id="3880"/>
    <lineage>
        <taxon>Eukaryota</taxon>
        <taxon>Viridiplantae</taxon>
        <taxon>Streptophyta</taxon>
        <taxon>Embryophyta</taxon>
        <taxon>Tracheophyta</taxon>
        <taxon>Spermatophyta</taxon>
        <taxon>Magnoliopsida</taxon>
        <taxon>eudicotyledons</taxon>
        <taxon>Gunneridae</taxon>
        <taxon>Pentapetalae</taxon>
        <taxon>rosids</taxon>
        <taxon>fabids</taxon>
        <taxon>Fabales</taxon>
        <taxon>Fabaceae</taxon>
        <taxon>Papilionoideae</taxon>
        <taxon>50 kb inversion clade</taxon>
        <taxon>NPAAA clade</taxon>
        <taxon>Hologalegina</taxon>
        <taxon>IRL clade</taxon>
        <taxon>Trifolieae</taxon>
        <taxon>Medicago</taxon>
    </lineage>
</organism>
<evidence type="ECO:0000256" key="1">
    <source>
        <dbReference type="SAM" id="Phobius"/>
    </source>
</evidence>
<keyword evidence="1" id="KW-0472">Membrane</keyword>
<dbReference type="Pfam" id="PF02517">
    <property type="entry name" value="Rce1-like"/>
    <property type="match status" value="1"/>
</dbReference>
<evidence type="ECO:0000313" key="4">
    <source>
        <dbReference type="EnsemblPlants" id="KEH16770"/>
    </source>
</evidence>
<keyword evidence="3" id="KW-0645">Protease</keyword>
<feature type="transmembrane region" description="Helical" evidence="1">
    <location>
        <begin position="109"/>
        <end position="131"/>
    </location>
</feature>
<dbReference type="GO" id="GO:0080120">
    <property type="term" value="P:CAAX-box protein maturation"/>
    <property type="evidence" value="ECO:0007669"/>
    <property type="project" value="UniProtKB-ARBA"/>
</dbReference>